<comment type="caution">
    <text evidence="3">The sequence shown here is derived from an EMBL/GenBank/DDBJ whole genome shotgun (WGS) entry which is preliminary data.</text>
</comment>
<keyword evidence="4" id="KW-1185">Reference proteome</keyword>
<dbReference type="SMART" id="SM00255">
    <property type="entry name" value="TIR"/>
    <property type="match status" value="1"/>
</dbReference>
<protein>
    <submittedName>
        <fullName evidence="3">GUN4 domain-containing protein</fullName>
    </submittedName>
</protein>
<dbReference type="RefSeq" id="WP_377964663.1">
    <property type="nucleotide sequence ID" value="NZ_JBHZOL010000070.1"/>
</dbReference>
<dbReference type="SUPFAM" id="SSF52200">
    <property type="entry name" value="Toll/Interleukin receptor TIR domain"/>
    <property type="match status" value="1"/>
</dbReference>
<evidence type="ECO:0000313" key="3">
    <source>
        <dbReference type="EMBL" id="MFE4106674.1"/>
    </source>
</evidence>
<sequence>MSGNSVSLFISYSRKDEAYMQELISHLEPLHRSGLISSWHDGRILPGDEDEWEPQIKANLEQAQVILLLISKDFLNSDYCYEVELTNAIARHKAGTACVIPVILRSCLWNHVFIGNLPLSELQALPKDAKPVNQWRDSDEAFTNIAGSVLEKIQQLQSQLKQKLRVRAEHQQQQIYPSESLPVQSAIEQTKNEILLGTDRVYACLQRLLDSENWEEADAETARLMIRFSGDESETQFVYENIEEFPCEILCKIDDLWMKFSNRRYGFTVQQEIWSRAKRKFDIFSDRVGWRKDEVWLKESELQYEPNAPYGHLPSLNWIHIEGWAVGNENVGHKLYRLLERYSSCMLLNNSSERSNKAKKAIPNRNRRKAKGFQI</sequence>
<feature type="domain" description="TIR" evidence="2">
    <location>
        <begin position="4"/>
        <end position="153"/>
    </location>
</feature>
<dbReference type="Proteomes" id="UP001600165">
    <property type="component" value="Unassembled WGS sequence"/>
</dbReference>
<dbReference type="Gene3D" id="1.10.10.1770">
    <property type="entry name" value="Gun4-like"/>
    <property type="match status" value="1"/>
</dbReference>
<dbReference type="Gene3D" id="1.25.40.620">
    <property type="match status" value="1"/>
</dbReference>
<dbReference type="InterPro" id="IPR035897">
    <property type="entry name" value="Toll_tir_struct_dom_sf"/>
</dbReference>
<feature type="compositionally biased region" description="Basic residues" evidence="1">
    <location>
        <begin position="357"/>
        <end position="375"/>
    </location>
</feature>
<dbReference type="PANTHER" id="PTHR34800">
    <property type="entry name" value="TETRAPYRROLE-BINDING PROTEIN, CHLOROPLASTIC"/>
    <property type="match status" value="1"/>
</dbReference>
<dbReference type="EMBL" id="JBHZOL010000070">
    <property type="protein sequence ID" value="MFE4106674.1"/>
    <property type="molecule type" value="Genomic_DNA"/>
</dbReference>
<evidence type="ECO:0000259" key="2">
    <source>
        <dbReference type="PROSITE" id="PS50104"/>
    </source>
</evidence>
<proteinExistence type="predicted"/>
<dbReference type="Gene3D" id="3.40.50.10140">
    <property type="entry name" value="Toll/interleukin-1 receptor homology (TIR) domain"/>
    <property type="match status" value="1"/>
</dbReference>
<gene>
    <name evidence="3" type="ORF">ACFVKH_10330</name>
</gene>
<dbReference type="InterPro" id="IPR008629">
    <property type="entry name" value="GUN4-like"/>
</dbReference>
<dbReference type="InterPro" id="IPR000157">
    <property type="entry name" value="TIR_dom"/>
</dbReference>
<dbReference type="SUPFAM" id="SSF140869">
    <property type="entry name" value="GUN4-like"/>
    <property type="match status" value="1"/>
</dbReference>
<dbReference type="InterPro" id="IPR037215">
    <property type="entry name" value="GUN4-like_sf"/>
</dbReference>
<dbReference type="CDD" id="cd16383">
    <property type="entry name" value="GUN4"/>
    <property type="match status" value="1"/>
</dbReference>
<name>A0ABW6IH49_9CYAN</name>
<feature type="region of interest" description="Disordered" evidence="1">
    <location>
        <begin position="356"/>
        <end position="375"/>
    </location>
</feature>
<dbReference type="PANTHER" id="PTHR34800:SF1">
    <property type="entry name" value="TETRAPYRROLE-BINDING PROTEIN, CHLOROPLASTIC"/>
    <property type="match status" value="1"/>
</dbReference>
<dbReference type="Pfam" id="PF13676">
    <property type="entry name" value="TIR_2"/>
    <property type="match status" value="1"/>
</dbReference>
<reference evidence="3 4" key="1">
    <citation type="submission" date="2024-10" db="EMBL/GenBank/DDBJ databases">
        <authorList>
            <person name="Ratan Roy A."/>
            <person name="Morales Sandoval P.H."/>
            <person name="De Los Santos Villalobos S."/>
            <person name="Chakraborty S."/>
            <person name="Mukherjee J."/>
        </authorList>
    </citation>
    <scope>NUCLEOTIDE SEQUENCE [LARGE SCALE GENOMIC DNA]</scope>
    <source>
        <strain evidence="3 4">S1</strain>
    </source>
</reference>
<dbReference type="Pfam" id="PF05419">
    <property type="entry name" value="GUN4"/>
    <property type="match status" value="1"/>
</dbReference>
<dbReference type="PROSITE" id="PS50104">
    <property type="entry name" value="TIR"/>
    <property type="match status" value="1"/>
</dbReference>
<evidence type="ECO:0000256" key="1">
    <source>
        <dbReference type="SAM" id="MobiDB-lite"/>
    </source>
</evidence>
<evidence type="ECO:0000313" key="4">
    <source>
        <dbReference type="Proteomes" id="UP001600165"/>
    </source>
</evidence>
<organism evidence="3 4">
    <name type="scientific">Almyronema epifaneia S1</name>
    <dbReference type="NCBI Taxonomy" id="2991925"/>
    <lineage>
        <taxon>Bacteria</taxon>
        <taxon>Bacillati</taxon>
        <taxon>Cyanobacteriota</taxon>
        <taxon>Cyanophyceae</taxon>
        <taxon>Nodosilineales</taxon>
        <taxon>Nodosilineaceae</taxon>
        <taxon>Almyronema</taxon>
        <taxon>Almyronema epifaneia</taxon>
    </lineage>
</organism>
<accession>A0ABW6IH49</accession>